<dbReference type="InterPro" id="IPR027417">
    <property type="entry name" value="P-loop_NTPase"/>
</dbReference>
<evidence type="ECO:0000256" key="6">
    <source>
        <dbReference type="ARBA" id="ARBA00022840"/>
    </source>
</evidence>
<dbReference type="InterPro" id="IPR041471">
    <property type="entry name" value="UvrB_inter"/>
</dbReference>
<dbReference type="InterPro" id="IPR001650">
    <property type="entry name" value="Helicase_C-like"/>
</dbReference>
<evidence type="ECO:0000313" key="12">
    <source>
        <dbReference type="EMBL" id="MCT7399786.1"/>
    </source>
</evidence>
<evidence type="ECO:0000256" key="9">
    <source>
        <dbReference type="HAMAP-Rule" id="MF_00969"/>
    </source>
</evidence>
<dbReference type="Pfam" id="PF02559">
    <property type="entry name" value="CarD_TRCF_RID"/>
    <property type="match status" value="1"/>
</dbReference>
<evidence type="ECO:0000256" key="7">
    <source>
        <dbReference type="ARBA" id="ARBA00023125"/>
    </source>
</evidence>
<keyword evidence="7 9" id="KW-0238">DNA-binding</keyword>
<comment type="similarity">
    <text evidence="9">In the N-terminal section; belongs to the UvrB family.</text>
</comment>
<dbReference type="Pfam" id="PF00271">
    <property type="entry name" value="Helicase_C"/>
    <property type="match status" value="1"/>
</dbReference>
<dbReference type="PANTHER" id="PTHR47964">
    <property type="entry name" value="ATP-DEPENDENT DNA HELICASE HOMOLOG RECG, CHLOROPLASTIC"/>
    <property type="match status" value="1"/>
</dbReference>
<evidence type="ECO:0000256" key="8">
    <source>
        <dbReference type="ARBA" id="ARBA00023204"/>
    </source>
</evidence>
<dbReference type="Gene3D" id="2.40.10.170">
    <property type="match status" value="1"/>
</dbReference>
<dbReference type="InterPro" id="IPR047112">
    <property type="entry name" value="RecG/Mfd"/>
</dbReference>
<dbReference type="EC" id="3.6.4.-" evidence="9"/>
<dbReference type="Gene3D" id="3.30.2060.10">
    <property type="entry name" value="Penicillin-binding protein 1b domain"/>
    <property type="match status" value="1"/>
</dbReference>
<keyword evidence="2 9" id="KW-0547">Nucleotide-binding</keyword>
<comment type="caution">
    <text evidence="12">The sequence shown here is derived from an EMBL/GenBank/DDBJ whole genome shotgun (WGS) entry which is preliminary data.</text>
</comment>
<dbReference type="EMBL" id="JAODBU010000013">
    <property type="protein sequence ID" value="MCT7399786.1"/>
    <property type="molecule type" value="Genomic_DNA"/>
</dbReference>
<dbReference type="Pfam" id="PF17757">
    <property type="entry name" value="UvrB_inter"/>
    <property type="match status" value="1"/>
</dbReference>
<dbReference type="InterPro" id="IPR011545">
    <property type="entry name" value="DEAD/DEAH_box_helicase_dom"/>
</dbReference>
<keyword evidence="4 9" id="KW-0378">Hydrolase</keyword>
<dbReference type="PANTHER" id="PTHR47964:SF1">
    <property type="entry name" value="ATP-DEPENDENT DNA HELICASE HOMOLOG RECG, CHLOROPLASTIC"/>
    <property type="match status" value="1"/>
</dbReference>
<dbReference type="InterPro" id="IPR003711">
    <property type="entry name" value="CarD-like/TRCF_RID"/>
</dbReference>
<dbReference type="PROSITE" id="PS51194">
    <property type="entry name" value="HELICASE_CTER"/>
    <property type="match status" value="1"/>
</dbReference>
<evidence type="ECO:0000259" key="11">
    <source>
        <dbReference type="PROSITE" id="PS51194"/>
    </source>
</evidence>
<protein>
    <recommendedName>
        <fullName evidence="9">Transcription-repair-coupling factor</fullName>
        <shortName evidence="9">TRCF</shortName>
        <ecNumber evidence="9">3.6.4.-</ecNumber>
    </recommendedName>
</protein>
<dbReference type="HAMAP" id="MF_00969">
    <property type="entry name" value="TRCF"/>
    <property type="match status" value="1"/>
</dbReference>
<keyword evidence="3 9" id="KW-0227">DNA damage</keyword>
<organism evidence="12 13">
    <name type="scientific">Eubacterium album</name>
    <dbReference type="NCBI Taxonomy" id="2978477"/>
    <lineage>
        <taxon>Bacteria</taxon>
        <taxon>Bacillati</taxon>
        <taxon>Bacillota</taxon>
        <taxon>Clostridia</taxon>
        <taxon>Eubacteriales</taxon>
        <taxon>Eubacteriaceae</taxon>
        <taxon>Eubacterium</taxon>
    </lineage>
</organism>
<dbReference type="NCBIfam" id="TIGR00580">
    <property type="entry name" value="mfd"/>
    <property type="match status" value="1"/>
</dbReference>
<dbReference type="InterPro" id="IPR036101">
    <property type="entry name" value="CarD-like/TRCF_RID_sf"/>
</dbReference>
<evidence type="ECO:0000256" key="3">
    <source>
        <dbReference type="ARBA" id="ARBA00022763"/>
    </source>
</evidence>
<evidence type="ECO:0000256" key="1">
    <source>
        <dbReference type="ARBA" id="ARBA00022490"/>
    </source>
</evidence>
<dbReference type="SUPFAM" id="SSF52540">
    <property type="entry name" value="P-loop containing nucleoside triphosphate hydrolases"/>
    <property type="match status" value="4"/>
</dbReference>
<keyword evidence="6 9" id="KW-0067">ATP-binding</keyword>
<comment type="subcellular location">
    <subcellularLocation>
        <location evidence="9">Cytoplasm</location>
    </subcellularLocation>
</comment>
<evidence type="ECO:0000256" key="5">
    <source>
        <dbReference type="ARBA" id="ARBA00022806"/>
    </source>
</evidence>
<keyword evidence="5" id="KW-0347">Helicase</keyword>
<dbReference type="Gene3D" id="3.90.1150.50">
    <property type="entry name" value="Transcription-repair-coupling factor, D7 domain"/>
    <property type="match status" value="1"/>
</dbReference>
<keyword evidence="1 9" id="KW-0963">Cytoplasm</keyword>
<keyword evidence="8 9" id="KW-0234">DNA repair</keyword>
<dbReference type="CDD" id="cd17991">
    <property type="entry name" value="DEXHc_TRCF"/>
    <property type="match status" value="1"/>
</dbReference>
<proteinExistence type="inferred from homology"/>
<dbReference type="SUPFAM" id="SSF143517">
    <property type="entry name" value="TRCF domain-like"/>
    <property type="match status" value="1"/>
</dbReference>
<dbReference type="Pfam" id="PF03461">
    <property type="entry name" value="TRCF"/>
    <property type="match status" value="1"/>
</dbReference>
<sequence>MNTFFYPLQKLNGFERAKECLDTGKTCQVTGCADSQLAHFITGLSDGYKNKVIVTFSGTKAKELYEDLKAFDKNVVLYPAKDFIFFSADVHGNVILQQRLECIKKLVEDKPCTIVTTADGLMDKIMPLDRIKENVLEISEGSIIEMDAIRHKLVQMGYEGAEQVESPGQFAVRGSIIDIYTLTDEVPYRIDMWDDEVDIIKSFEVETQRSIENLEKITIYPATEYVLTKEEIRAGIDKIKKDLKKNSEALRKQFKTEEAHRLEVIIKEFIDNEEINENGMSFDSYVNYFYDGMVSFIDYLKDAAFFIDEPKRVDEQMKAVETEFRDSMSNRLEKGYVLPGQTDIVWSRKTIESKIDSVKKVLFTSLDQTVKNFTVDEIASVEAKTISPYNNKFEMLVEDLKKYKKQKYQVIMVCASLTRAKRLAEDLRGFGISAFYEEDKEREALSGEVMIVTGHLRGGFAYPMIKFVVISDTDIFGEKKKKRRKKHNYSGSHISDFSDLNIGDYVVHENHGLGIYKGIEKIEVDRTVKDYIKIEYEGGSNLYILATQLDMIQKYADSEAKPPKLNKLGGTEWKKTKTRVKKAVADIADELIELYATRQDSTGFVFSPDTEWQKEFEEMFPFEETDDQLEVISQVKADMESTKTMDRLVCGDVGFGKTEVAIRAAFKAVQDNKQVVYLVPTTVLAQQHYKTFTQRFKDFPVRVEMLSRFRTKANQEQTIRDLKKGYVDIVIGTHRVLSKDVKFKDLGLLIIDEEQRFGVKHKEKIKELKNNIDVLTMTATPIPRTLHMSLIGIRDMSIMEEPPQDRMPIQTYVMEYNDEIVREAINRELLRNGQVYYVYNIVQNIAERAAEIQRLVPDANVAFAHGQMSERQLETIMYDFVNGDIDVLVSTTIIETGIDVSNANTIIIHNAEKMGLSQLYQLRGRVGRSNRTAYAFMMYTRNKLLSEVAEKRLGAIKNFTELGSGVKIAMRDLEIRGTGNLLGAQQHGHMEAVGYDLYCKMLNEAILVRKGKTPTLEFETKIDVLIDAFVPAGYIKSESQKMDVYKRIAGIETQEEYEDMQDELIDRFGEMPRQVENLLKIVLIKATAHEAYITEITGNKTKLKFTMHPTAPIETEKIPEILSKYNRRLKLIPDKTPYFEYIPMKPAKDADELMENMRKVIEDIRSLKRS</sequence>
<dbReference type="SMART" id="SM01058">
    <property type="entry name" value="CarD_TRCF"/>
    <property type="match status" value="1"/>
</dbReference>
<evidence type="ECO:0000256" key="4">
    <source>
        <dbReference type="ARBA" id="ARBA00022801"/>
    </source>
</evidence>
<keyword evidence="13" id="KW-1185">Reference proteome</keyword>
<accession>A0ABT2M2N8</accession>
<dbReference type="SMART" id="SM00982">
    <property type="entry name" value="TRCF"/>
    <property type="match status" value="1"/>
</dbReference>
<dbReference type="Gene3D" id="3.40.50.300">
    <property type="entry name" value="P-loop containing nucleotide triphosphate hydrolases"/>
    <property type="match status" value="2"/>
</dbReference>
<feature type="domain" description="Helicase C-terminal" evidence="11">
    <location>
        <begin position="808"/>
        <end position="974"/>
    </location>
</feature>
<name>A0ABT2M2N8_9FIRM</name>
<dbReference type="PROSITE" id="PS51192">
    <property type="entry name" value="HELICASE_ATP_BIND_1"/>
    <property type="match status" value="1"/>
</dbReference>
<comment type="function">
    <text evidence="9">Couples transcription and DNA repair by recognizing RNA polymerase (RNAP) stalled at DNA lesions. Mediates ATP-dependent release of RNAP and its truncated transcript from the DNA, and recruitment of nucleotide excision repair machinery to the damaged site.</text>
</comment>
<dbReference type="RefSeq" id="WP_260979058.1">
    <property type="nucleotide sequence ID" value="NZ_JAODBU010000013.1"/>
</dbReference>
<dbReference type="Proteomes" id="UP001431199">
    <property type="component" value="Unassembled WGS sequence"/>
</dbReference>
<evidence type="ECO:0000259" key="10">
    <source>
        <dbReference type="PROSITE" id="PS51192"/>
    </source>
</evidence>
<dbReference type="SMART" id="SM00487">
    <property type="entry name" value="DEXDc"/>
    <property type="match status" value="1"/>
</dbReference>
<reference evidence="12" key="1">
    <citation type="submission" date="2022-09" db="EMBL/GenBank/DDBJ databases">
        <title>Eubacterium sp. LFL-14 isolated from human feces.</title>
        <authorList>
            <person name="Liu F."/>
        </authorList>
    </citation>
    <scope>NUCLEOTIDE SEQUENCE</scope>
    <source>
        <strain evidence="12">LFL-14</strain>
    </source>
</reference>
<dbReference type="Gene3D" id="3.40.50.11180">
    <property type="match status" value="1"/>
</dbReference>
<feature type="domain" description="Helicase ATP-binding" evidence="10">
    <location>
        <begin position="638"/>
        <end position="799"/>
    </location>
</feature>
<dbReference type="SMART" id="SM00490">
    <property type="entry name" value="HELICc"/>
    <property type="match status" value="1"/>
</dbReference>
<dbReference type="InterPro" id="IPR014001">
    <property type="entry name" value="Helicase_ATP-bd"/>
</dbReference>
<evidence type="ECO:0000256" key="2">
    <source>
        <dbReference type="ARBA" id="ARBA00022741"/>
    </source>
</evidence>
<dbReference type="InterPro" id="IPR004576">
    <property type="entry name" value="Mfd"/>
</dbReference>
<dbReference type="SUPFAM" id="SSF141259">
    <property type="entry name" value="CarD-like"/>
    <property type="match status" value="1"/>
</dbReference>
<comment type="similarity">
    <text evidence="9">In the C-terminal section; belongs to the helicase family. RecG subfamily.</text>
</comment>
<gene>
    <name evidence="9 12" type="primary">mfd</name>
    <name evidence="12" type="ORF">N5B56_11955</name>
</gene>
<dbReference type="InterPro" id="IPR005118">
    <property type="entry name" value="TRCF_C"/>
</dbReference>
<dbReference type="Pfam" id="PF00270">
    <property type="entry name" value="DEAD"/>
    <property type="match status" value="1"/>
</dbReference>
<evidence type="ECO:0000313" key="13">
    <source>
        <dbReference type="Proteomes" id="UP001431199"/>
    </source>
</evidence>
<dbReference type="InterPro" id="IPR037235">
    <property type="entry name" value="TRCF-like_C_D7"/>
</dbReference>